<dbReference type="SUPFAM" id="SSF110087">
    <property type="entry name" value="DR1885-like metal-binding protein"/>
    <property type="match status" value="1"/>
</dbReference>
<gene>
    <name evidence="1" type="ORF">GPA21_18715</name>
</gene>
<dbReference type="AlphaFoldDB" id="A0A972FG74"/>
<sequence>MAPLFAQVTVEDPWVRGTVPKQQATGAFMMLTAETDARLVAAESPVAGVVEIHEMAMENDVMKMREIPALDLPAGQTMELKPGGYHVMLMQLKEQMVGGTVVPITLIFEDSAGERFTQEIEARVTALGAAREGADKPMQHQHGHRH</sequence>
<evidence type="ECO:0000313" key="1">
    <source>
        <dbReference type="EMBL" id="NMG04983.1"/>
    </source>
</evidence>
<dbReference type="EMBL" id="WTVM01000183">
    <property type="protein sequence ID" value="NMG04983.1"/>
    <property type="molecule type" value="Genomic_DNA"/>
</dbReference>
<name>A0A972FG74_9RHOO</name>
<reference evidence="1" key="1">
    <citation type="submission" date="2019-12" db="EMBL/GenBank/DDBJ databases">
        <title>Comparative genomics gives insights into the taxonomy of the Azoarcus-Aromatoleum group and reveals separate origins of nif in the plant-associated Azoarcus and non-plant-associated Aromatoleum sub-groups.</title>
        <authorList>
            <person name="Lafos M."/>
            <person name="Maluk M."/>
            <person name="Batista M."/>
            <person name="Junghare M."/>
            <person name="Carmona M."/>
            <person name="Faoro H."/>
            <person name="Cruz L.M."/>
            <person name="Battistoni F."/>
            <person name="De Souza E."/>
            <person name="Pedrosa F."/>
            <person name="Chen W.-M."/>
            <person name="Poole P.S."/>
            <person name="Dixon R.A."/>
            <person name="James E.K."/>
        </authorList>
    </citation>
    <scope>NUCLEOTIDE SEQUENCE</scope>
    <source>
        <strain evidence="1">NSC3</strain>
    </source>
</reference>
<proteinExistence type="predicted"/>
<evidence type="ECO:0000313" key="2">
    <source>
        <dbReference type="Proteomes" id="UP000599523"/>
    </source>
</evidence>
<dbReference type="InterPro" id="IPR058248">
    <property type="entry name" value="Lxx211020-like"/>
</dbReference>
<dbReference type="PANTHER" id="PTHR36302:SF1">
    <property type="entry name" value="COPPER CHAPERONE PCU(A)C"/>
    <property type="match status" value="1"/>
</dbReference>
<dbReference type="InterPro" id="IPR036182">
    <property type="entry name" value="PCuAC_sf"/>
</dbReference>
<comment type="caution">
    <text evidence="1">The sequence shown here is derived from an EMBL/GenBank/DDBJ whole genome shotgun (WGS) entry which is preliminary data.</text>
</comment>
<dbReference type="PANTHER" id="PTHR36302">
    <property type="entry name" value="BLR7088 PROTEIN"/>
    <property type="match status" value="1"/>
</dbReference>
<keyword evidence="2" id="KW-1185">Reference proteome</keyword>
<protein>
    <submittedName>
        <fullName evidence="1">Copper chaperone PCu(A)C</fullName>
    </submittedName>
</protein>
<dbReference type="Proteomes" id="UP000599523">
    <property type="component" value="Unassembled WGS sequence"/>
</dbReference>
<organism evidence="1 2">
    <name type="scientific">Azoarcus taiwanensis</name>
    <dbReference type="NCBI Taxonomy" id="666964"/>
    <lineage>
        <taxon>Bacteria</taxon>
        <taxon>Pseudomonadati</taxon>
        <taxon>Pseudomonadota</taxon>
        <taxon>Betaproteobacteria</taxon>
        <taxon>Rhodocyclales</taxon>
        <taxon>Zoogloeaceae</taxon>
        <taxon>Azoarcus</taxon>
    </lineage>
</organism>
<dbReference type="InterPro" id="IPR007410">
    <property type="entry name" value="LpqE-like"/>
</dbReference>
<dbReference type="Pfam" id="PF04314">
    <property type="entry name" value="PCuAC"/>
    <property type="match status" value="1"/>
</dbReference>
<dbReference type="Gene3D" id="2.60.40.1890">
    <property type="entry name" value="PCu(A)C copper chaperone"/>
    <property type="match status" value="1"/>
</dbReference>
<accession>A0A972FG74</accession>